<name>A0A8T4GWF2_9EURY</name>
<feature type="domain" description="HNH nuclease" evidence="2">
    <location>
        <begin position="11"/>
        <end position="67"/>
    </location>
</feature>
<dbReference type="GO" id="GO:0008270">
    <property type="term" value="F:zinc ion binding"/>
    <property type="evidence" value="ECO:0007669"/>
    <property type="project" value="InterPro"/>
</dbReference>
<evidence type="ECO:0000259" key="2">
    <source>
        <dbReference type="SMART" id="SM00507"/>
    </source>
</evidence>
<comment type="caution">
    <text evidence="3">The sequence shown here is derived from an EMBL/GenBank/DDBJ whole genome shotgun (WGS) entry which is preliminary data.</text>
</comment>
<dbReference type="Proteomes" id="UP000823736">
    <property type="component" value="Unassembled WGS sequence"/>
</dbReference>
<feature type="transmembrane region" description="Helical" evidence="1">
    <location>
        <begin position="95"/>
        <end position="117"/>
    </location>
</feature>
<dbReference type="EMBL" id="JAGGLC010000002">
    <property type="protein sequence ID" value="MBP1986780.1"/>
    <property type="molecule type" value="Genomic_DNA"/>
</dbReference>
<dbReference type="Gene3D" id="1.10.30.50">
    <property type="match status" value="1"/>
</dbReference>
<evidence type="ECO:0000313" key="3">
    <source>
        <dbReference type="EMBL" id="MBP1986780.1"/>
    </source>
</evidence>
<dbReference type="Pfam" id="PF01844">
    <property type="entry name" value="HNH"/>
    <property type="match status" value="1"/>
</dbReference>
<gene>
    <name evidence="3" type="ORF">J2753_001274</name>
</gene>
<keyword evidence="1" id="KW-0472">Membrane</keyword>
<proteinExistence type="predicted"/>
<dbReference type="InterPro" id="IPR003615">
    <property type="entry name" value="HNH_nuc"/>
</dbReference>
<dbReference type="RefSeq" id="WP_209491062.1">
    <property type="nucleotide sequence ID" value="NZ_JAGGLC010000002.1"/>
</dbReference>
<keyword evidence="1" id="KW-0812">Transmembrane</keyword>
<accession>A0A8T4GWF2</accession>
<keyword evidence="4" id="KW-1185">Reference proteome</keyword>
<dbReference type="AlphaFoldDB" id="A0A8T4GWF2"/>
<evidence type="ECO:0000256" key="1">
    <source>
        <dbReference type="SAM" id="Phobius"/>
    </source>
</evidence>
<keyword evidence="1" id="KW-1133">Transmembrane helix</keyword>
<feature type="transmembrane region" description="Helical" evidence="1">
    <location>
        <begin position="281"/>
        <end position="301"/>
    </location>
</feature>
<sequence length="311" mass="34349">MGDRYPSDWDTRRKNVYSRDNHRCQRCGARGGRRGDAELHAHHQTPISEGGSHRYSNLTTVCKSCHEDIHGHGVGGRSSSSTSSQSTGGEEVDPVAMAISVALVLGVVFLAVTYGAAIQALPAGQTVSEEYTIEYGTVTDDPDGYGREYDYDVGPPLLLRYELADDVISETGETRLRVILHNPSDNHLRGRLKLIGRTNYRLKGELATFNFDLSADETVAANVTLDGETMVADGGFNPRTTKFNAEAQIFNDPYMAISTDQRDILADKMTLRVRKPLLERLGFYWLSFLGLCVVGAGVLVWKRRDGSLDFR</sequence>
<protein>
    <recommendedName>
        <fullName evidence="2">HNH nuclease domain-containing protein</fullName>
    </recommendedName>
</protein>
<dbReference type="InterPro" id="IPR002711">
    <property type="entry name" value="HNH"/>
</dbReference>
<evidence type="ECO:0000313" key="4">
    <source>
        <dbReference type="Proteomes" id="UP000823736"/>
    </source>
</evidence>
<reference evidence="3" key="1">
    <citation type="submission" date="2021-03" db="EMBL/GenBank/DDBJ databases">
        <title>Genomic Encyclopedia of Type Strains, Phase IV (KMG-IV): sequencing the most valuable type-strain genomes for metagenomic binning, comparative biology and taxonomic classification.</title>
        <authorList>
            <person name="Goeker M."/>
        </authorList>
    </citation>
    <scope>NUCLEOTIDE SEQUENCE</scope>
    <source>
        <strain evidence="3">DSM 26232</strain>
    </source>
</reference>
<dbReference type="CDD" id="cd00085">
    <property type="entry name" value="HNHc"/>
    <property type="match status" value="1"/>
</dbReference>
<organism evidence="3 4">
    <name type="scientific">Halolamina salifodinae</name>
    <dbReference type="NCBI Taxonomy" id="1202767"/>
    <lineage>
        <taxon>Archaea</taxon>
        <taxon>Methanobacteriati</taxon>
        <taxon>Methanobacteriota</taxon>
        <taxon>Stenosarchaea group</taxon>
        <taxon>Halobacteria</taxon>
        <taxon>Halobacteriales</taxon>
        <taxon>Haloferacaceae</taxon>
    </lineage>
</organism>
<dbReference type="GO" id="GO:0003676">
    <property type="term" value="F:nucleic acid binding"/>
    <property type="evidence" value="ECO:0007669"/>
    <property type="project" value="InterPro"/>
</dbReference>
<dbReference type="SMART" id="SM00507">
    <property type="entry name" value="HNHc"/>
    <property type="match status" value="1"/>
</dbReference>
<dbReference type="OrthoDB" id="11472at2157"/>
<dbReference type="GO" id="GO:0004519">
    <property type="term" value="F:endonuclease activity"/>
    <property type="evidence" value="ECO:0007669"/>
    <property type="project" value="InterPro"/>
</dbReference>